<evidence type="ECO:0000313" key="2">
    <source>
        <dbReference type="EMBL" id="MDW4571856.1"/>
    </source>
</evidence>
<feature type="region of interest" description="Disordered" evidence="1">
    <location>
        <begin position="207"/>
        <end position="236"/>
    </location>
</feature>
<feature type="region of interest" description="Disordered" evidence="1">
    <location>
        <begin position="1"/>
        <end position="169"/>
    </location>
</feature>
<feature type="compositionally biased region" description="Polar residues" evidence="1">
    <location>
        <begin position="139"/>
        <end position="148"/>
    </location>
</feature>
<gene>
    <name evidence="2" type="ORF">R8Z58_03590</name>
</gene>
<accession>A0ABU4GXQ0</accession>
<dbReference type="EMBL" id="JAWQEV010000001">
    <property type="protein sequence ID" value="MDW4571856.1"/>
    <property type="molecule type" value="Genomic_DNA"/>
</dbReference>
<protein>
    <submittedName>
        <fullName evidence="2">Uncharacterized protein</fullName>
    </submittedName>
</protein>
<feature type="compositionally biased region" description="Basic and acidic residues" evidence="1">
    <location>
        <begin position="126"/>
        <end position="137"/>
    </location>
</feature>
<feature type="compositionally biased region" description="Low complexity" evidence="1">
    <location>
        <begin position="72"/>
        <end position="97"/>
    </location>
</feature>
<dbReference type="RefSeq" id="WP_318352371.1">
    <property type="nucleotide sequence ID" value="NZ_JAWQEV010000001.1"/>
</dbReference>
<sequence length="236" mass="23701">MSTTGNEYEQPGVNYPDRGDGPGTGTGADGAERDEQVEAAPTMGEPAPDSQPAGTWTEAPEQGGGAPPTSQGGSESGAHSAAADDSAVPSADPAGSSQGAAATLPSSGALSGEPSHEAVGVGVIDGQDHHGHDDGRDTMTVSQAQQTPGGLGSEQEQRLPAMSQNNASDLEKVTGIVAQTRQDVGTEPQERIADVLRQRLEQAGVTLPDSDVQELARQVSTGDADGPAEPGRSATS</sequence>
<proteinExistence type="predicted"/>
<evidence type="ECO:0000256" key="1">
    <source>
        <dbReference type="SAM" id="MobiDB-lite"/>
    </source>
</evidence>
<reference evidence="2 3" key="1">
    <citation type="submission" date="2023-11" db="EMBL/GenBank/DDBJ databases">
        <title>Draft genome sequence of Microbacterium arthrosphaerae JCM 30492.</title>
        <authorList>
            <person name="Zhang G."/>
            <person name="Ding Y."/>
        </authorList>
    </citation>
    <scope>NUCLEOTIDE SEQUENCE [LARGE SCALE GENOMIC DNA]</scope>
    <source>
        <strain evidence="2 3">JCM 30492</strain>
    </source>
</reference>
<keyword evidence="3" id="KW-1185">Reference proteome</keyword>
<dbReference type="Proteomes" id="UP001283109">
    <property type="component" value="Unassembled WGS sequence"/>
</dbReference>
<comment type="caution">
    <text evidence="2">The sequence shown here is derived from an EMBL/GenBank/DDBJ whole genome shotgun (WGS) entry which is preliminary data.</text>
</comment>
<organism evidence="2 3">
    <name type="scientific">Microbacterium arthrosphaerae</name>
    <dbReference type="NCBI Taxonomy" id="792652"/>
    <lineage>
        <taxon>Bacteria</taxon>
        <taxon>Bacillati</taxon>
        <taxon>Actinomycetota</taxon>
        <taxon>Actinomycetes</taxon>
        <taxon>Micrococcales</taxon>
        <taxon>Microbacteriaceae</taxon>
        <taxon>Microbacterium</taxon>
    </lineage>
</organism>
<evidence type="ECO:0000313" key="3">
    <source>
        <dbReference type="Proteomes" id="UP001283109"/>
    </source>
</evidence>
<name>A0ABU4GXQ0_9MICO</name>
<feature type="compositionally biased region" description="Polar residues" evidence="1">
    <location>
        <begin position="98"/>
        <end position="109"/>
    </location>
</feature>